<feature type="domain" description="HTH araC/xylS-type" evidence="5">
    <location>
        <begin position="225"/>
        <end position="327"/>
    </location>
</feature>
<sequence>MARPLRTPPALASAPSVRTDDPRRLAGELGTLLGEGTVAVHDNRASLDGALFTRSFDTISLGYLDIGTPTTIDIPVTADAVTVCMNQGGALAARVDGVTVHTTTVQAIVLSPRTAVRLEMTPESPQLLVRLERHAVEAAVARTLGRRVSEPLRFEPLFDLSSPESIRWSIAVQLLSTESMTDSSLLTLPLGRQSVADLLVASLLLLQPSNYSNSLRRQATSGLMVDALAYIEQHLAEPFSLAVLAHAVHVSPRHLQQTFRDRLGTTPSGYVRDQRLQRVRIDLTDADPRRGATVAGIAQRWGFTHAGRFANEYRDRFGESPSRTLRGA</sequence>
<dbReference type="SMART" id="SM00342">
    <property type="entry name" value="HTH_ARAC"/>
    <property type="match status" value="1"/>
</dbReference>
<keyword evidence="7" id="KW-1185">Reference proteome</keyword>
<evidence type="ECO:0000313" key="7">
    <source>
        <dbReference type="Proteomes" id="UP001351900"/>
    </source>
</evidence>
<dbReference type="PROSITE" id="PS01124">
    <property type="entry name" value="HTH_ARAC_FAMILY_2"/>
    <property type="match status" value="1"/>
</dbReference>
<dbReference type="InterPro" id="IPR009057">
    <property type="entry name" value="Homeodomain-like_sf"/>
</dbReference>
<keyword evidence="2" id="KW-0238">DNA-binding</keyword>
<dbReference type="Gene3D" id="1.10.10.60">
    <property type="entry name" value="Homeodomain-like"/>
    <property type="match status" value="1"/>
</dbReference>
<dbReference type="Proteomes" id="UP001351900">
    <property type="component" value="Unassembled WGS sequence"/>
</dbReference>
<keyword evidence="3" id="KW-0804">Transcription</keyword>
<dbReference type="Pfam" id="PF14525">
    <property type="entry name" value="AraC_binding_2"/>
    <property type="match status" value="1"/>
</dbReference>
<dbReference type="PANTHER" id="PTHR46796">
    <property type="entry name" value="HTH-TYPE TRANSCRIPTIONAL ACTIVATOR RHAS-RELATED"/>
    <property type="match status" value="1"/>
</dbReference>
<evidence type="ECO:0000259" key="5">
    <source>
        <dbReference type="PROSITE" id="PS01124"/>
    </source>
</evidence>
<feature type="region of interest" description="Disordered" evidence="4">
    <location>
        <begin position="1"/>
        <end position="20"/>
    </location>
</feature>
<evidence type="ECO:0000313" key="6">
    <source>
        <dbReference type="EMBL" id="MEF2255578.1"/>
    </source>
</evidence>
<protein>
    <submittedName>
        <fullName evidence="6">AraC family transcriptional regulator</fullName>
    </submittedName>
</protein>
<evidence type="ECO:0000256" key="1">
    <source>
        <dbReference type="ARBA" id="ARBA00023015"/>
    </source>
</evidence>
<dbReference type="RefSeq" id="WP_300590908.1">
    <property type="nucleotide sequence ID" value="NZ_BAAAUO010000011.1"/>
</dbReference>
<dbReference type="InterPro" id="IPR035418">
    <property type="entry name" value="AraC-bd_2"/>
</dbReference>
<dbReference type="InterPro" id="IPR018060">
    <property type="entry name" value="HTH_AraC"/>
</dbReference>
<comment type="caution">
    <text evidence="6">The sequence shown here is derived from an EMBL/GenBank/DDBJ whole genome shotgun (WGS) entry which is preliminary data.</text>
</comment>
<accession>A0ABU7V900</accession>
<evidence type="ECO:0000256" key="2">
    <source>
        <dbReference type="ARBA" id="ARBA00023125"/>
    </source>
</evidence>
<dbReference type="EMBL" id="JAZHOV010000005">
    <property type="protein sequence ID" value="MEF2255578.1"/>
    <property type="molecule type" value="Genomic_DNA"/>
</dbReference>
<evidence type="ECO:0000256" key="3">
    <source>
        <dbReference type="ARBA" id="ARBA00023163"/>
    </source>
</evidence>
<name>A0ABU7V900_9MICO</name>
<dbReference type="SUPFAM" id="SSF46689">
    <property type="entry name" value="Homeodomain-like"/>
    <property type="match status" value="1"/>
</dbReference>
<reference evidence="6 7" key="1">
    <citation type="submission" date="2024-01" db="EMBL/GenBank/DDBJ databases">
        <title>the genome sequence of strain Microbacterium schleiferi NBRC 15075.</title>
        <authorList>
            <person name="Ding Y."/>
            <person name="Zhang G."/>
        </authorList>
    </citation>
    <scope>NUCLEOTIDE SEQUENCE [LARGE SCALE GENOMIC DNA]</scope>
    <source>
        <strain evidence="6 7">NBRC 15075</strain>
    </source>
</reference>
<organism evidence="6 7">
    <name type="scientific">Microbacterium schleiferi</name>
    <dbReference type="NCBI Taxonomy" id="69362"/>
    <lineage>
        <taxon>Bacteria</taxon>
        <taxon>Bacillati</taxon>
        <taxon>Actinomycetota</taxon>
        <taxon>Actinomycetes</taxon>
        <taxon>Micrococcales</taxon>
        <taxon>Microbacteriaceae</taxon>
        <taxon>Microbacterium</taxon>
    </lineage>
</organism>
<keyword evidence="1" id="KW-0805">Transcription regulation</keyword>
<dbReference type="InterPro" id="IPR050204">
    <property type="entry name" value="AraC_XylS_family_regulators"/>
</dbReference>
<gene>
    <name evidence="6" type="ORF">V2V91_10605</name>
</gene>
<proteinExistence type="predicted"/>
<dbReference type="Pfam" id="PF12833">
    <property type="entry name" value="HTH_18"/>
    <property type="match status" value="1"/>
</dbReference>
<evidence type="ECO:0000256" key="4">
    <source>
        <dbReference type="SAM" id="MobiDB-lite"/>
    </source>
</evidence>